<comment type="caution">
    <text evidence="1">The sequence shown here is derived from an EMBL/GenBank/DDBJ whole genome shotgun (WGS) entry which is preliminary data.</text>
</comment>
<name>A0A1R0GSQ7_9FUNG</name>
<accession>A0A1R0GSQ7</accession>
<evidence type="ECO:0000313" key="1">
    <source>
        <dbReference type="EMBL" id="OLY79941.1"/>
    </source>
</evidence>
<gene>
    <name evidence="1" type="ORF">AYI68_g5975</name>
</gene>
<keyword evidence="2" id="KW-1185">Reference proteome</keyword>
<dbReference type="AlphaFoldDB" id="A0A1R0GSQ7"/>
<feature type="non-terminal residue" evidence="1">
    <location>
        <position position="41"/>
    </location>
</feature>
<sequence length="41" mass="4554">MKKVRIEKFIILSTISPSAGLPATYLREKGAVYQPKDPPPL</sequence>
<reference evidence="1 2" key="1">
    <citation type="journal article" date="2016" name="Mol. Biol. Evol.">
        <title>Genome-Wide Survey of Gut Fungi (Harpellales) Reveals the First Horizontally Transferred Ubiquitin Gene from a Mosquito Host.</title>
        <authorList>
            <person name="Wang Y."/>
            <person name="White M.M."/>
            <person name="Kvist S."/>
            <person name="Moncalvo J.M."/>
        </authorList>
    </citation>
    <scope>NUCLEOTIDE SEQUENCE [LARGE SCALE GENOMIC DNA]</scope>
    <source>
        <strain evidence="1 2">ALG-7-W6</strain>
    </source>
</reference>
<proteinExistence type="predicted"/>
<dbReference type="Proteomes" id="UP000187455">
    <property type="component" value="Unassembled WGS sequence"/>
</dbReference>
<dbReference type="EMBL" id="LSSL01003942">
    <property type="protein sequence ID" value="OLY79941.1"/>
    <property type="molecule type" value="Genomic_DNA"/>
</dbReference>
<protein>
    <submittedName>
        <fullName evidence="1">Uncharacterized protein</fullName>
    </submittedName>
</protein>
<organism evidence="1 2">
    <name type="scientific">Smittium mucronatum</name>
    <dbReference type="NCBI Taxonomy" id="133383"/>
    <lineage>
        <taxon>Eukaryota</taxon>
        <taxon>Fungi</taxon>
        <taxon>Fungi incertae sedis</taxon>
        <taxon>Zoopagomycota</taxon>
        <taxon>Kickxellomycotina</taxon>
        <taxon>Harpellomycetes</taxon>
        <taxon>Harpellales</taxon>
        <taxon>Legeriomycetaceae</taxon>
        <taxon>Smittium</taxon>
    </lineage>
</organism>
<evidence type="ECO:0000313" key="2">
    <source>
        <dbReference type="Proteomes" id="UP000187455"/>
    </source>
</evidence>